<evidence type="ECO:0000256" key="3">
    <source>
        <dbReference type="ARBA" id="ARBA00022603"/>
    </source>
</evidence>
<comment type="catalytic activity">
    <reaction evidence="1 8">
        <text>a 4-O-methyl-thymidine in DNA + L-cysteinyl-[protein] = a thymidine in DNA + S-methyl-L-cysteinyl-[protein]</text>
        <dbReference type="Rhea" id="RHEA:53428"/>
        <dbReference type="Rhea" id="RHEA-COMP:10131"/>
        <dbReference type="Rhea" id="RHEA-COMP:10132"/>
        <dbReference type="Rhea" id="RHEA-COMP:13555"/>
        <dbReference type="Rhea" id="RHEA-COMP:13556"/>
        <dbReference type="ChEBI" id="CHEBI:29950"/>
        <dbReference type="ChEBI" id="CHEBI:82612"/>
        <dbReference type="ChEBI" id="CHEBI:137386"/>
        <dbReference type="ChEBI" id="CHEBI:137387"/>
        <dbReference type="EC" id="2.1.1.63"/>
    </reaction>
</comment>
<keyword evidence="12" id="KW-1185">Reference proteome</keyword>
<gene>
    <name evidence="11" type="ORF">FE240_11925</name>
</gene>
<dbReference type="PROSITE" id="PS00374">
    <property type="entry name" value="MGMT"/>
    <property type="match status" value="1"/>
</dbReference>
<comment type="subcellular location">
    <subcellularLocation>
        <location evidence="8">Cytoplasm</location>
    </subcellularLocation>
</comment>
<dbReference type="Pfam" id="PF01035">
    <property type="entry name" value="DNA_binding_1"/>
    <property type="match status" value="1"/>
</dbReference>
<dbReference type="KEGG" id="asim:FE240_11925"/>
<organism evidence="11 12">
    <name type="scientific">Aeromonas simiae</name>
    <dbReference type="NCBI Taxonomy" id="218936"/>
    <lineage>
        <taxon>Bacteria</taxon>
        <taxon>Pseudomonadati</taxon>
        <taxon>Pseudomonadota</taxon>
        <taxon>Gammaproteobacteria</taxon>
        <taxon>Aeromonadales</taxon>
        <taxon>Aeromonadaceae</taxon>
        <taxon>Aeromonas</taxon>
    </lineage>
</organism>
<keyword evidence="3 8" id="KW-0489">Methyltransferase</keyword>
<comment type="function">
    <text evidence="8">Involved in the cellular defense against the biological effects of O6-methylguanine (O6-MeG) and O4-methylthymine (O4-MeT) in DNA. Repairs the methylated nucleobase in DNA by stoichiometrically transferring the methyl group to a cysteine residue in the enzyme. This is a suicide reaction: the enzyme is irreversibly inactivated.</text>
</comment>
<evidence type="ECO:0000256" key="6">
    <source>
        <dbReference type="ARBA" id="ARBA00023204"/>
    </source>
</evidence>
<dbReference type="AlphaFoldDB" id="A0A5J6WXF4"/>
<dbReference type="InterPro" id="IPR014048">
    <property type="entry name" value="MethylDNA_cys_MeTrfase_DNA-bd"/>
</dbReference>
<evidence type="ECO:0000259" key="10">
    <source>
        <dbReference type="Pfam" id="PF02870"/>
    </source>
</evidence>
<dbReference type="Pfam" id="PF02870">
    <property type="entry name" value="Methyltransf_1N"/>
    <property type="match status" value="1"/>
</dbReference>
<accession>A0A5J6WXF4</accession>
<dbReference type="EMBL" id="CP040449">
    <property type="protein sequence ID" value="QFI55330.1"/>
    <property type="molecule type" value="Genomic_DNA"/>
</dbReference>
<evidence type="ECO:0000259" key="9">
    <source>
        <dbReference type="Pfam" id="PF01035"/>
    </source>
</evidence>
<evidence type="ECO:0000256" key="7">
    <source>
        <dbReference type="ARBA" id="ARBA00049348"/>
    </source>
</evidence>
<evidence type="ECO:0000256" key="1">
    <source>
        <dbReference type="ARBA" id="ARBA00001286"/>
    </source>
</evidence>
<feature type="domain" description="Methylated-DNA-[protein]-cysteine S-methyltransferase DNA binding" evidence="9">
    <location>
        <begin position="76"/>
        <end position="156"/>
    </location>
</feature>
<comment type="miscellaneous">
    <text evidence="8">This enzyme catalyzes only one turnover and therefore is not strictly catalytic. According to one definition, an enzyme is a biocatalyst that acts repeatedly and over many reaction cycles.</text>
</comment>
<protein>
    <recommendedName>
        <fullName evidence="8">Methylated-DNA--protein-cysteine methyltransferase</fullName>
        <ecNumber evidence="8">2.1.1.63</ecNumber>
    </recommendedName>
    <alternativeName>
        <fullName evidence="8">6-O-methylguanine-DNA methyltransferase</fullName>
        <shortName evidence="8">MGMT</shortName>
    </alternativeName>
    <alternativeName>
        <fullName evidence="8">O-6-methylguanine-DNA-alkyltransferase</fullName>
    </alternativeName>
</protein>
<proteinExistence type="inferred from homology"/>
<dbReference type="SUPFAM" id="SSF53155">
    <property type="entry name" value="Methylated DNA-protein cysteine methyltransferase domain"/>
    <property type="match status" value="1"/>
</dbReference>
<name>A0A5J6WXF4_9GAMM</name>
<feature type="active site" description="Nucleophile; methyl group acceptor" evidence="8">
    <location>
        <position position="127"/>
    </location>
</feature>
<dbReference type="RefSeq" id="WP_193001183.1">
    <property type="nucleotide sequence ID" value="NZ_CP040449.1"/>
</dbReference>
<sequence length="158" mass="17124">MIRFDLMDTPCGPLLVAINRAGLAHVDFVDGLRPLPLRPEWRRDSSALAPFMREFHDYFNGALRAFTLPCAPAGTAFQHEVWAQLRTIPFGQTRSYGELAALLGKPGASRAVGAANGHNPLSIIVPCHRVIGKDGSLTGYAGGLPIKRTLLRLEGIPI</sequence>
<evidence type="ECO:0000256" key="4">
    <source>
        <dbReference type="ARBA" id="ARBA00022679"/>
    </source>
</evidence>
<evidence type="ECO:0000256" key="8">
    <source>
        <dbReference type="HAMAP-Rule" id="MF_00772"/>
    </source>
</evidence>
<dbReference type="Gene3D" id="3.30.160.70">
    <property type="entry name" value="Methylated DNA-protein cysteine methyltransferase domain"/>
    <property type="match status" value="1"/>
</dbReference>
<dbReference type="Proteomes" id="UP000594034">
    <property type="component" value="Chromosome"/>
</dbReference>
<dbReference type="Gene3D" id="1.10.10.10">
    <property type="entry name" value="Winged helix-like DNA-binding domain superfamily/Winged helix DNA-binding domain"/>
    <property type="match status" value="1"/>
</dbReference>
<dbReference type="HAMAP" id="MF_00772">
    <property type="entry name" value="OGT"/>
    <property type="match status" value="1"/>
</dbReference>
<evidence type="ECO:0000256" key="2">
    <source>
        <dbReference type="ARBA" id="ARBA00022490"/>
    </source>
</evidence>
<dbReference type="InterPro" id="IPR036631">
    <property type="entry name" value="MGMT_N_sf"/>
</dbReference>
<keyword evidence="5 8" id="KW-0227">DNA damage</keyword>
<dbReference type="InterPro" id="IPR008332">
    <property type="entry name" value="MethylG_MeTrfase_N"/>
</dbReference>
<dbReference type="PANTHER" id="PTHR10815">
    <property type="entry name" value="METHYLATED-DNA--PROTEIN-CYSTEINE METHYLTRANSFERASE"/>
    <property type="match status" value="1"/>
</dbReference>
<dbReference type="CDD" id="cd06445">
    <property type="entry name" value="ATase"/>
    <property type="match status" value="1"/>
</dbReference>
<dbReference type="InterPro" id="IPR036217">
    <property type="entry name" value="MethylDNA_cys_MeTrfase_DNAb"/>
</dbReference>
<keyword evidence="4 8" id="KW-0808">Transferase</keyword>
<keyword evidence="6 8" id="KW-0234">DNA repair</keyword>
<evidence type="ECO:0000313" key="11">
    <source>
        <dbReference type="EMBL" id="QFI55330.1"/>
    </source>
</evidence>
<dbReference type="GO" id="GO:0032259">
    <property type="term" value="P:methylation"/>
    <property type="evidence" value="ECO:0007669"/>
    <property type="project" value="UniProtKB-KW"/>
</dbReference>
<dbReference type="FunFam" id="1.10.10.10:FF:000337">
    <property type="entry name" value="Methylated-DNA--protein-cysteine methyltransferase"/>
    <property type="match status" value="1"/>
</dbReference>
<evidence type="ECO:0000313" key="12">
    <source>
        <dbReference type="Proteomes" id="UP000594034"/>
    </source>
</evidence>
<dbReference type="GO" id="GO:0003908">
    <property type="term" value="F:methylated-DNA-[protein]-cysteine S-methyltransferase activity"/>
    <property type="evidence" value="ECO:0007669"/>
    <property type="project" value="UniProtKB-UniRule"/>
</dbReference>
<reference evidence="11 12" key="1">
    <citation type="submission" date="2019-05" db="EMBL/GenBank/DDBJ databases">
        <title>OXA-830, a novel chromosomally encoded expanded-spectrum class D beta-lactamase in Aeromonas simiae.</title>
        <authorList>
            <person name="Zhou W."/>
            <person name="Chen Q."/>
        </authorList>
    </citation>
    <scope>NUCLEOTIDE SEQUENCE [LARGE SCALE GENOMIC DNA]</scope>
    <source>
        <strain evidence="11 12">A6</strain>
    </source>
</reference>
<dbReference type="InterPro" id="IPR001497">
    <property type="entry name" value="MethylDNA_cys_MeTrfase_AS"/>
</dbReference>
<dbReference type="GO" id="GO:0006307">
    <property type="term" value="P:DNA alkylation repair"/>
    <property type="evidence" value="ECO:0007669"/>
    <property type="project" value="UniProtKB-UniRule"/>
</dbReference>
<comment type="similarity">
    <text evidence="8">Belongs to the MGMT family.</text>
</comment>
<dbReference type="InterPro" id="IPR023546">
    <property type="entry name" value="MGMT"/>
</dbReference>
<evidence type="ECO:0000256" key="5">
    <source>
        <dbReference type="ARBA" id="ARBA00022763"/>
    </source>
</evidence>
<dbReference type="NCBIfam" id="TIGR00589">
    <property type="entry name" value="ogt"/>
    <property type="match status" value="1"/>
</dbReference>
<dbReference type="PANTHER" id="PTHR10815:SF5">
    <property type="entry name" value="METHYLATED-DNA--PROTEIN-CYSTEINE METHYLTRANSFERASE"/>
    <property type="match status" value="1"/>
</dbReference>
<dbReference type="GO" id="GO:0005737">
    <property type="term" value="C:cytoplasm"/>
    <property type="evidence" value="ECO:0007669"/>
    <property type="project" value="UniProtKB-SubCell"/>
</dbReference>
<dbReference type="InterPro" id="IPR036388">
    <property type="entry name" value="WH-like_DNA-bd_sf"/>
</dbReference>
<dbReference type="SUPFAM" id="SSF46767">
    <property type="entry name" value="Methylated DNA-protein cysteine methyltransferase, C-terminal domain"/>
    <property type="match status" value="1"/>
</dbReference>
<comment type="catalytic activity">
    <reaction evidence="7 8">
        <text>a 6-O-methyl-2'-deoxyguanosine in DNA + L-cysteinyl-[protein] = S-methyl-L-cysteinyl-[protein] + a 2'-deoxyguanosine in DNA</text>
        <dbReference type="Rhea" id="RHEA:24000"/>
        <dbReference type="Rhea" id="RHEA-COMP:10131"/>
        <dbReference type="Rhea" id="RHEA-COMP:10132"/>
        <dbReference type="Rhea" id="RHEA-COMP:11367"/>
        <dbReference type="Rhea" id="RHEA-COMP:11368"/>
        <dbReference type="ChEBI" id="CHEBI:29950"/>
        <dbReference type="ChEBI" id="CHEBI:82612"/>
        <dbReference type="ChEBI" id="CHEBI:85445"/>
        <dbReference type="ChEBI" id="CHEBI:85448"/>
        <dbReference type="EC" id="2.1.1.63"/>
    </reaction>
</comment>
<dbReference type="EC" id="2.1.1.63" evidence="8"/>
<feature type="domain" description="Methylguanine DNA methyltransferase ribonuclease-like" evidence="10">
    <location>
        <begin position="2"/>
        <end position="70"/>
    </location>
</feature>
<keyword evidence="2 8" id="KW-0963">Cytoplasm</keyword>